<organism evidence="2">
    <name type="scientific">Arion vulgaris</name>
    <dbReference type="NCBI Taxonomy" id="1028688"/>
    <lineage>
        <taxon>Eukaryota</taxon>
        <taxon>Metazoa</taxon>
        <taxon>Spiralia</taxon>
        <taxon>Lophotrochozoa</taxon>
        <taxon>Mollusca</taxon>
        <taxon>Gastropoda</taxon>
        <taxon>Heterobranchia</taxon>
        <taxon>Euthyneura</taxon>
        <taxon>Panpulmonata</taxon>
        <taxon>Eupulmonata</taxon>
        <taxon>Stylommatophora</taxon>
        <taxon>Helicina</taxon>
        <taxon>Arionoidea</taxon>
        <taxon>Arionidae</taxon>
        <taxon>Arion</taxon>
    </lineage>
</organism>
<sequence length="97" mass="10884">KELEFTIEAEKLLQELHHRLVADEGILYQHSSTPNQTMSDAENEDGEEDEEVTTRKTKSKSDVRKAGSRADGLSTVLSSLSSSEDHLRDDENPPEFP</sequence>
<name>A0A0B7BX88_9EUPU</name>
<feature type="compositionally biased region" description="Acidic residues" evidence="1">
    <location>
        <begin position="41"/>
        <end position="51"/>
    </location>
</feature>
<feature type="non-terminal residue" evidence="2">
    <location>
        <position position="97"/>
    </location>
</feature>
<reference evidence="2" key="1">
    <citation type="submission" date="2014-12" db="EMBL/GenBank/DDBJ databases">
        <title>Insight into the proteome of Arion vulgaris.</title>
        <authorList>
            <person name="Aradska J."/>
            <person name="Bulat T."/>
            <person name="Smidak R."/>
            <person name="Sarate P."/>
            <person name="Gangsoo J."/>
            <person name="Sialana F."/>
            <person name="Bilban M."/>
            <person name="Lubec G."/>
        </authorList>
    </citation>
    <scope>NUCLEOTIDE SEQUENCE</scope>
    <source>
        <tissue evidence="2">Skin</tissue>
    </source>
</reference>
<feature type="compositionally biased region" description="Polar residues" evidence="1">
    <location>
        <begin position="29"/>
        <end position="39"/>
    </location>
</feature>
<feature type="region of interest" description="Disordered" evidence="1">
    <location>
        <begin position="28"/>
        <end position="97"/>
    </location>
</feature>
<dbReference type="EMBL" id="HACG01050662">
    <property type="protein sequence ID" value="CEK97527.1"/>
    <property type="molecule type" value="Transcribed_RNA"/>
</dbReference>
<evidence type="ECO:0000256" key="1">
    <source>
        <dbReference type="SAM" id="MobiDB-lite"/>
    </source>
</evidence>
<feature type="non-terminal residue" evidence="2">
    <location>
        <position position="1"/>
    </location>
</feature>
<dbReference type="AlphaFoldDB" id="A0A0B7BX88"/>
<protein>
    <submittedName>
        <fullName evidence="2">Uncharacterized protein</fullName>
    </submittedName>
</protein>
<feature type="compositionally biased region" description="Low complexity" evidence="1">
    <location>
        <begin position="71"/>
        <end position="82"/>
    </location>
</feature>
<gene>
    <name evidence="2" type="primary">ORF216047</name>
</gene>
<evidence type="ECO:0000313" key="2">
    <source>
        <dbReference type="EMBL" id="CEK97527.1"/>
    </source>
</evidence>
<proteinExistence type="predicted"/>
<accession>A0A0B7BX88</accession>